<dbReference type="GO" id="GO:0000785">
    <property type="term" value="C:chromatin"/>
    <property type="evidence" value="ECO:0007669"/>
    <property type="project" value="TreeGrafter"/>
</dbReference>
<dbReference type="GeneID" id="63767525"/>
<reference evidence="5" key="1">
    <citation type="journal article" date="2017" name="Genome Biol.">
        <title>Comparative genomics reveals high biological diversity and specific adaptations in the industrially and medically important fungal genus Aspergillus.</title>
        <authorList>
            <person name="de Vries R.P."/>
            <person name="Riley R."/>
            <person name="Wiebenga A."/>
            <person name="Aguilar-Osorio G."/>
            <person name="Amillis S."/>
            <person name="Uchima C.A."/>
            <person name="Anderluh G."/>
            <person name="Asadollahi M."/>
            <person name="Askin M."/>
            <person name="Barry K."/>
            <person name="Battaglia E."/>
            <person name="Bayram O."/>
            <person name="Benocci T."/>
            <person name="Braus-Stromeyer S.A."/>
            <person name="Caldana C."/>
            <person name="Canovas D."/>
            <person name="Cerqueira G.C."/>
            <person name="Chen F."/>
            <person name="Chen W."/>
            <person name="Choi C."/>
            <person name="Clum A."/>
            <person name="Dos Santos R.A."/>
            <person name="Damasio A.R."/>
            <person name="Diallinas G."/>
            <person name="Emri T."/>
            <person name="Fekete E."/>
            <person name="Flipphi M."/>
            <person name="Freyberg S."/>
            <person name="Gallo A."/>
            <person name="Gournas C."/>
            <person name="Habgood R."/>
            <person name="Hainaut M."/>
            <person name="Harispe M.L."/>
            <person name="Henrissat B."/>
            <person name="Hilden K.S."/>
            <person name="Hope R."/>
            <person name="Hossain A."/>
            <person name="Karabika E."/>
            <person name="Karaffa L."/>
            <person name="Karanyi Z."/>
            <person name="Krasevec N."/>
            <person name="Kuo A."/>
            <person name="Kusch H."/>
            <person name="LaButti K."/>
            <person name="Lagendijk E.L."/>
            <person name="Lapidus A."/>
            <person name="Levasseur A."/>
            <person name="Lindquist E."/>
            <person name="Lipzen A."/>
            <person name="Logrieco A.F."/>
            <person name="MacCabe A."/>
            <person name="Maekelae M.R."/>
            <person name="Malavazi I."/>
            <person name="Melin P."/>
            <person name="Meyer V."/>
            <person name="Mielnichuk N."/>
            <person name="Miskei M."/>
            <person name="Molnar A.P."/>
            <person name="Mule G."/>
            <person name="Ngan C.Y."/>
            <person name="Orejas M."/>
            <person name="Orosz E."/>
            <person name="Ouedraogo J.P."/>
            <person name="Overkamp K.M."/>
            <person name="Park H.-S."/>
            <person name="Perrone G."/>
            <person name="Piumi F."/>
            <person name="Punt P.J."/>
            <person name="Ram A.F."/>
            <person name="Ramon A."/>
            <person name="Rauscher S."/>
            <person name="Record E."/>
            <person name="Riano-Pachon D.M."/>
            <person name="Robert V."/>
            <person name="Roehrig J."/>
            <person name="Ruller R."/>
            <person name="Salamov A."/>
            <person name="Salih N.S."/>
            <person name="Samson R.A."/>
            <person name="Sandor E."/>
            <person name="Sanguinetti M."/>
            <person name="Schuetze T."/>
            <person name="Sepcic K."/>
            <person name="Shelest E."/>
            <person name="Sherlock G."/>
            <person name="Sophianopoulou V."/>
            <person name="Squina F.M."/>
            <person name="Sun H."/>
            <person name="Susca A."/>
            <person name="Todd R.B."/>
            <person name="Tsang A."/>
            <person name="Unkles S.E."/>
            <person name="van de Wiele N."/>
            <person name="van Rossen-Uffink D."/>
            <person name="Oliveira J.V."/>
            <person name="Vesth T.C."/>
            <person name="Visser J."/>
            <person name="Yu J.-H."/>
            <person name="Zhou M."/>
            <person name="Andersen M.R."/>
            <person name="Archer D.B."/>
            <person name="Baker S.E."/>
            <person name="Benoit I."/>
            <person name="Brakhage A.A."/>
            <person name="Braus G.H."/>
            <person name="Fischer R."/>
            <person name="Frisvad J.C."/>
            <person name="Goldman G.H."/>
            <person name="Houbraken J."/>
            <person name="Oakley B."/>
            <person name="Pocsi I."/>
            <person name="Scazzocchio C."/>
            <person name="Seiboth B."/>
            <person name="vanKuyk P.A."/>
            <person name="Wortman J."/>
            <person name="Dyer P.S."/>
            <person name="Grigoriev I.V."/>
        </authorList>
    </citation>
    <scope>NUCLEOTIDE SEQUENCE [LARGE SCALE GENOMIC DNA]</scope>
    <source>
        <strain evidence="5">CBS 593.65</strain>
    </source>
</reference>
<dbReference type="GO" id="GO:0034088">
    <property type="term" value="P:maintenance of mitotic sister chromatid cohesion"/>
    <property type="evidence" value="ECO:0007669"/>
    <property type="project" value="TreeGrafter"/>
</dbReference>
<dbReference type="GO" id="GO:0000775">
    <property type="term" value="C:chromosome, centromeric region"/>
    <property type="evidence" value="ECO:0007669"/>
    <property type="project" value="TreeGrafter"/>
</dbReference>
<dbReference type="EMBL" id="KV878582">
    <property type="protein sequence ID" value="OJJ65013.1"/>
    <property type="molecule type" value="Genomic_DNA"/>
</dbReference>
<dbReference type="GO" id="GO:0006260">
    <property type="term" value="P:DNA replication"/>
    <property type="evidence" value="ECO:0007669"/>
    <property type="project" value="UniProtKB-KW"/>
</dbReference>
<dbReference type="STRING" id="1036612.A0A1L9U0G0"/>
<dbReference type="PANTHER" id="PTHR13395">
    <property type="entry name" value="SISTER CHROMATID COHESION PROTEIN DCC1-RELATED"/>
    <property type="match status" value="1"/>
</dbReference>
<comment type="similarity">
    <text evidence="1">Belongs to the DCC1 family.</text>
</comment>
<evidence type="ECO:0000313" key="5">
    <source>
        <dbReference type="Proteomes" id="UP000184356"/>
    </source>
</evidence>
<dbReference type="InterPro" id="IPR019128">
    <property type="entry name" value="Dcc1"/>
</dbReference>
<gene>
    <name evidence="4" type="ORF">ASPSYDRAFT_84996</name>
</gene>
<dbReference type="VEuPathDB" id="FungiDB:ASPSYDRAFT_84996"/>
<dbReference type="Pfam" id="PF09724">
    <property type="entry name" value="Dcc1"/>
    <property type="match status" value="1"/>
</dbReference>
<dbReference type="AlphaFoldDB" id="A0A1L9U0G0"/>
<evidence type="ECO:0000256" key="1">
    <source>
        <dbReference type="ARBA" id="ARBA00007017"/>
    </source>
</evidence>
<feature type="region of interest" description="Disordered" evidence="3">
    <location>
        <begin position="33"/>
        <end position="64"/>
    </location>
</feature>
<proteinExistence type="inferred from homology"/>
<dbReference type="RefSeq" id="XP_040708819.1">
    <property type="nucleotide sequence ID" value="XM_040851452.1"/>
</dbReference>
<dbReference type="OrthoDB" id="5199543at2759"/>
<sequence>MSTQSTPSILFTHRSPQQGFRLLELPPALAELLSSDSPPTLELKSPAPATSTRNGSSTTVPSSEYVNLCTPSETYSVRQVQSSNSLHILRPSNGFGVNKNDLRIVGAAGSEQEDGGGDIDMDTENEKDLNIEGMVTSVAKCGWTLELHKSADGFSAKPFFRSLLKVYDKGIWEDGNENKGWEPSMAEAEATNVRTEALDGLLADVPVSRAQCKRDWVEICAFVLPRGSAAPRNNKMSLCWMPSAEMKLEVWKRVVEGSVLQGIDLGAQFLVNDLWKSVLDDEGLAPFPRPLFEAVVRRICELPEGAERDFAESEMKWSSIDKTTCIRWVGEIYLEAKATGTTSAIDESEFINVWKDQLPESWREDVSKSILPDNCYIHPEPKTICFATETDRQKVKKNLPTDTNAATAAKKTRNWHELFKNQKRQKR</sequence>
<evidence type="ECO:0000313" key="4">
    <source>
        <dbReference type="EMBL" id="OJJ65013.1"/>
    </source>
</evidence>
<feature type="compositionally biased region" description="Polar residues" evidence="3">
    <location>
        <begin position="48"/>
        <end position="64"/>
    </location>
</feature>
<dbReference type="PANTHER" id="PTHR13395:SF6">
    <property type="entry name" value="SISTER CHROMATID COHESION PROTEIN DCC1"/>
    <property type="match status" value="1"/>
</dbReference>
<evidence type="ECO:0000256" key="2">
    <source>
        <dbReference type="ARBA" id="ARBA00022705"/>
    </source>
</evidence>
<keyword evidence="2" id="KW-0235">DNA replication</keyword>
<evidence type="ECO:0008006" key="6">
    <source>
        <dbReference type="Google" id="ProtNLM"/>
    </source>
</evidence>
<keyword evidence="5" id="KW-1185">Reference proteome</keyword>
<organism evidence="4 5">
    <name type="scientific">Aspergillus sydowii CBS 593.65</name>
    <dbReference type="NCBI Taxonomy" id="1036612"/>
    <lineage>
        <taxon>Eukaryota</taxon>
        <taxon>Fungi</taxon>
        <taxon>Dikarya</taxon>
        <taxon>Ascomycota</taxon>
        <taxon>Pezizomycotina</taxon>
        <taxon>Eurotiomycetes</taxon>
        <taxon>Eurotiomycetidae</taxon>
        <taxon>Eurotiales</taxon>
        <taxon>Aspergillaceae</taxon>
        <taxon>Aspergillus</taxon>
        <taxon>Aspergillus subgen. Nidulantes</taxon>
    </lineage>
</organism>
<dbReference type="GO" id="GO:0031390">
    <property type="term" value="C:Ctf18 RFC-like complex"/>
    <property type="evidence" value="ECO:0007669"/>
    <property type="project" value="InterPro"/>
</dbReference>
<accession>A0A1L9U0G0</accession>
<evidence type="ECO:0000256" key="3">
    <source>
        <dbReference type="SAM" id="MobiDB-lite"/>
    </source>
</evidence>
<name>A0A1L9U0G0_9EURO</name>
<dbReference type="Proteomes" id="UP000184356">
    <property type="component" value="Unassembled WGS sequence"/>
</dbReference>
<protein>
    <recommendedName>
        <fullName evidence="6">Sister chromatid cohesion protein Dcc1</fullName>
    </recommendedName>
</protein>